<reference evidence="2" key="1">
    <citation type="journal article" date="2012" name="Science">
        <title>The Paleozoic origin of enzymatic lignin decomposition reconstructed from 31 fungal genomes.</title>
        <authorList>
            <person name="Floudas D."/>
            <person name="Binder M."/>
            <person name="Riley R."/>
            <person name="Barry K."/>
            <person name="Blanchette R.A."/>
            <person name="Henrissat B."/>
            <person name="Martinez A.T."/>
            <person name="Otillar R."/>
            <person name="Spatafora J.W."/>
            <person name="Yadav J.S."/>
            <person name="Aerts A."/>
            <person name="Benoit I."/>
            <person name="Boyd A."/>
            <person name="Carlson A."/>
            <person name="Copeland A."/>
            <person name="Coutinho P.M."/>
            <person name="de Vries R.P."/>
            <person name="Ferreira P."/>
            <person name="Findley K."/>
            <person name="Foster B."/>
            <person name="Gaskell J."/>
            <person name="Glotzer D."/>
            <person name="Gorecki P."/>
            <person name="Heitman J."/>
            <person name="Hesse C."/>
            <person name="Hori C."/>
            <person name="Igarashi K."/>
            <person name="Jurgens J.A."/>
            <person name="Kallen N."/>
            <person name="Kersten P."/>
            <person name="Kohler A."/>
            <person name="Kuees U."/>
            <person name="Kumar T.K.A."/>
            <person name="Kuo A."/>
            <person name="LaButti K."/>
            <person name="Larrondo L.F."/>
            <person name="Lindquist E."/>
            <person name="Ling A."/>
            <person name="Lombard V."/>
            <person name="Lucas S."/>
            <person name="Lundell T."/>
            <person name="Martin R."/>
            <person name="McLaughlin D.J."/>
            <person name="Morgenstern I."/>
            <person name="Morin E."/>
            <person name="Murat C."/>
            <person name="Nagy L.G."/>
            <person name="Nolan M."/>
            <person name="Ohm R.A."/>
            <person name="Patyshakuliyeva A."/>
            <person name="Rokas A."/>
            <person name="Ruiz-Duenas F.J."/>
            <person name="Sabat G."/>
            <person name="Salamov A."/>
            <person name="Samejima M."/>
            <person name="Schmutz J."/>
            <person name="Slot J.C."/>
            <person name="St John F."/>
            <person name="Stenlid J."/>
            <person name="Sun H."/>
            <person name="Sun S."/>
            <person name="Syed K."/>
            <person name="Tsang A."/>
            <person name="Wiebenga A."/>
            <person name="Young D."/>
            <person name="Pisabarro A."/>
            <person name="Eastwood D.C."/>
            <person name="Martin F."/>
            <person name="Cullen D."/>
            <person name="Grigoriev I.V."/>
            <person name="Hibbett D.S."/>
        </authorList>
    </citation>
    <scope>NUCLEOTIDE SEQUENCE [LARGE SCALE GENOMIC DNA]</scope>
    <source>
        <strain evidence="2">TFB10046</strain>
    </source>
</reference>
<dbReference type="AlphaFoldDB" id="J0D9G1"/>
<dbReference type="OrthoDB" id="3258371at2759"/>
<gene>
    <name evidence="1" type="ORF">AURDEDRAFT_46636</name>
</gene>
<name>J0D9G1_AURST</name>
<dbReference type="Proteomes" id="UP000006514">
    <property type="component" value="Unassembled WGS sequence"/>
</dbReference>
<dbReference type="InParanoid" id="J0D9G1"/>
<keyword evidence="2" id="KW-1185">Reference proteome</keyword>
<protein>
    <submittedName>
        <fullName evidence="1">Uncharacterized protein</fullName>
    </submittedName>
</protein>
<dbReference type="EMBL" id="JH687861">
    <property type="protein sequence ID" value="EJD36426.1"/>
    <property type="molecule type" value="Genomic_DNA"/>
</dbReference>
<dbReference type="eggNOG" id="ENOG502SUKH">
    <property type="taxonomic scope" value="Eukaryota"/>
</dbReference>
<evidence type="ECO:0000313" key="2">
    <source>
        <dbReference type="Proteomes" id="UP000006514"/>
    </source>
</evidence>
<feature type="non-terminal residue" evidence="1">
    <location>
        <position position="138"/>
    </location>
</feature>
<evidence type="ECO:0000313" key="1">
    <source>
        <dbReference type="EMBL" id="EJD36426.1"/>
    </source>
</evidence>
<accession>J0D9G1</accession>
<proteinExistence type="predicted"/>
<feature type="non-terminal residue" evidence="1">
    <location>
        <position position="1"/>
    </location>
</feature>
<sequence length="138" mass="14926">LSGYLAVCNGRRLASENPTTKKTTHHMYYDTVIQTMGVDVPAEIRLWVPASEAALADGTIVDVLAKVQTPANSKALLDAIQFHAFPGDPNADGYEDNMPERPFPTLMVLGHTSGASETMDDGISVGYHVSTSDYVRDQ</sequence>
<organism evidence="1 2">
    <name type="scientific">Auricularia subglabra (strain TFB-10046 / SS5)</name>
    <name type="common">White-rot fungus</name>
    <name type="synonym">Auricularia delicata (strain TFB10046)</name>
    <dbReference type="NCBI Taxonomy" id="717982"/>
    <lineage>
        <taxon>Eukaryota</taxon>
        <taxon>Fungi</taxon>
        <taxon>Dikarya</taxon>
        <taxon>Basidiomycota</taxon>
        <taxon>Agaricomycotina</taxon>
        <taxon>Agaricomycetes</taxon>
        <taxon>Auriculariales</taxon>
        <taxon>Auriculariaceae</taxon>
        <taxon>Auricularia</taxon>
    </lineage>
</organism>
<dbReference type="KEGG" id="adl:AURDEDRAFT_46636"/>